<dbReference type="Gene3D" id="2.10.25.10">
    <property type="entry name" value="Laminin"/>
    <property type="match status" value="3"/>
</dbReference>
<reference evidence="12 13" key="1">
    <citation type="submission" date="2019-10" db="EMBL/GenBank/DDBJ databases">
        <title>Assembly and Annotation for the nematode Trichostrongylus colubriformis.</title>
        <authorList>
            <person name="Martin J."/>
        </authorList>
    </citation>
    <scope>NUCLEOTIDE SEQUENCE [LARGE SCALE GENOMIC DNA]</scope>
    <source>
        <strain evidence="12">G859</strain>
        <tissue evidence="12">Whole worm</tissue>
    </source>
</reference>
<dbReference type="InterPro" id="IPR001774">
    <property type="entry name" value="DSL"/>
</dbReference>
<feature type="domain" description="DSL" evidence="11">
    <location>
        <begin position="126"/>
        <end position="166"/>
    </location>
</feature>
<keyword evidence="4 5" id="KW-1015">Disulfide bond</keyword>
<dbReference type="Pfam" id="PF01414">
    <property type="entry name" value="DSL"/>
    <property type="match status" value="1"/>
</dbReference>
<feature type="disulfide bond" evidence="5">
    <location>
        <begin position="221"/>
        <end position="230"/>
    </location>
</feature>
<dbReference type="CDD" id="cd00054">
    <property type="entry name" value="EGF_CA"/>
    <property type="match status" value="1"/>
</dbReference>
<dbReference type="SMART" id="SM00181">
    <property type="entry name" value="EGF"/>
    <property type="match status" value="6"/>
</dbReference>
<feature type="disulfide bond" evidence="5">
    <location>
        <begin position="243"/>
        <end position="260"/>
    </location>
</feature>
<feature type="domain" description="EGF-like" evidence="10">
    <location>
        <begin position="167"/>
        <end position="198"/>
    </location>
</feature>
<evidence type="ECO:0000259" key="11">
    <source>
        <dbReference type="PROSITE" id="PS51051"/>
    </source>
</evidence>
<keyword evidence="3 7" id="KW-0677">Repeat</keyword>
<dbReference type="PROSITE" id="PS00022">
    <property type="entry name" value="EGF_1"/>
    <property type="match status" value="5"/>
</dbReference>
<dbReference type="PROSITE" id="PS51051">
    <property type="entry name" value="DSL"/>
    <property type="match status" value="1"/>
</dbReference>
<keyword evidence="7 8" id="KW-0812">Transmembrane</keyword>
<feature type="domain" description="EGF-like" evidence="10">
    <location>
        <begin position="202"/>
        <end position="231"/>
    </location>
</feature>
<feature type="disulfide bond" evidence="5">
    <location>
        <begin position="188"/>
        <end position="197"/>
    </location>
</feature>
<feature type="chain" id="PRO_5042872984" description="Delta-like protein" evidence="9">
    <location>
        <begin position="22"/>
        <end position="531"/>
    </location>
</feature>
<dbReference type="InterPro" id="IPR000742">
    <property type="entry name" value="EGF"/>
</dbReference>
<sequence>MYPFGYIIILMLDGLLQLVTASGSLEVRLISSRSCFIRLCVKKPHAKLLDSCLLESQLIQLQSQQQRVVSTPFYFPFPETFVLTTEILDMQRVPLHNSTSKERFVVDSEFISAESSSEFLDVAFRSTCHPFYYGNGCQRYCKASVSYKCDKEGKRICHEGWSGEQCDQPICRDGCQYGRCVEPGRCECDHGFFGPTCSECRRSEKCRHGKCRDNQPFTCACEPGWGGIYCERDLEYCSRHEPCQNGGVCTNGGIQSDFTCRCPEGYVGSTCEIVVPSICQHRGICRNGGLCTTTDKKLGRCECAKGFEGRYCERRKAAINEACTALSCKNGGSCLTGSTCVCPQCFSGGDCSVIDEKCLWQRVNSTQDAMATHNDDSGRASHTTILMLMAMASILLLTSCVIVFFLKYKRMRRLLRDPITQNAINEHRHHSLPKRSIDCRSPSDEAYKVFVIPSKKRKDMDDTVVDYEKRYVSQPRGQYRTLPCIDVVAVSSAAVACTTAAEPDHHYAEIEFRPTTVSLDDKKLAVNACVV</sequence>
<gene>
    <name evidence="12" type="ORF">GCK32_005468</name>
</gene>
<dbReference type="PROSITE" id="PS50026">
    <property type="entry name" value="EGF_3"/>
    <property type="match status" value="4"/>
</dbReference>
<dbReference type="PANTHER" id="PTHR24033">
    <property type="entry name" value="EGF-LIKE DOMAIN-CONTAINING PROTEIN"/>
    <property type="match status" value="1"/>
</dbReference>
<evidence type="ECO:0000259" key="10">
    <source>
        <dbReference type="PROSITE" id="PS50026"/>
    </source>
</evidence>
<dbReference type="InterPro" id="IPR001881">
    <property type="entry name" value="EGF-like_Ca-bd_dom"/>
</dbReference>
<dbReference type="SMART" id="SM00051">
    <property type="entry name" value="DSL"/>
    <property type="match status" value="1"/>
</dbReference>
<keyword evidence="2 5" id="KW-0245">EGF-like domain</keyword>
<evidence type="ECO:0000313" key="12">
    <source>
        <dbReference type="EMBL" id="KAK5985676.1"/>
    </source>
</evidence>
<keyword evidence="13" id="KW-1185">Reference proteome</keyword>
<dbReference type="AlphaFoldDB" id="A0AAN8FTI1"/>
<keyword evidence="7 8" id="KW-1133">Transmembrane helix</keyword>
<feature type="disulfide bond" evidence="6">
    <location>
        <begin position="128"/>
        <end position="137"/>
    </location>
</feature>
<dbReference type="Proteomes" id="UP001331761">
    <property type="component" value="Unassembled WGS sequence"/>
</dbReference>
<dbReference type="Gene3D" id="2.10.25.140">
    <property type="match status" value="1"/>
</dbReference>
<evidence type="ECO:0000256" key="4">
    <source>
        <dbReference type="ARBA" id="ARBA00023157"/>
    </source>
</evidence>
<comment type="subcellular location">
    <subcellularLocation>
        <location evidence="7">Membrane</location>
        <topology evidence="7">Single-pass type I membrane protein</topology>
    </subcellularLocation>
</comment>
<organism evidence="12 13">
    <name type="scientific">Trichostrongylus colubriformis</name>
    <name type="common">Black scour worm</name>
    <dbReference type="NCBI Taxonomy" id="6319"/>
    <lineage>
        <taxon>Eukaryota</taxon>
        <taxon>Metazoa</taxon>
        <taxon>Ecdysozoa</taxon>
        <taxon>Nematoda</taxon>
        <taxon>Chromadorea</taxon>
        <taxon>Rhabditida</taxon>
        <taxon>Rhabditina</taxon>
        <taxon>Rhabditomorpha</taxon>
        <taxon>Strongyloidea</taxon>
        <taxon>Trichostrongylidae</taxon>
        <taxon>Trichostrongylus</taxon>
    </lineage>
</organism>
<feature type="domain" description="EGF-like" evidence="10">
    <location>
        <begin position="275"/>
        <end position="313"/>
    </location>
</feature>
<evidence type="ECO:0000256" key="1">
    <source>
        <dbReference type="ARBA" id="ARBA00022473"/>
    </source>
</evidence>
<dbReference type="EMBL" id="WIXE01001456">
    <property type="protein sequence ID" value="KAK5985676.1"/>
    <property type="molecule type" value="Genomic_DNA"/>
</dbReference>
<protein>
    <recommendedName>
        <fullName evidence="7">Delta-like protein</fullName>
    </recommendedName>
</protein>
<feature type="disulfide bond" evidence="6">
    <location>
        <begin position="157"/>
        <end position="166"/>
    </location>
</feature>
<evidence type="ECO:0000256" key="9">
    <source>
        <dbReference type="SAM" id="SignalP"/>
    </source>
</evidence>
<feature type="transmembrane region" description="Helical" evidence="8">
    <location>
        <begin position="385"/>
        <end position="406"/>
    </location>
</feature>
<feature type="signal peptide" evidence="9">
    <location>
        <begin position="1"/>
        <end position="21"/>
    </location>
</feature>
<name>A0AAN8FTI1_TRICO</name>
<evidence type="ECO:0000256" key="7">
    <source>
        <dbReference type="RuleBase" id="RU280815"/>
    </source>
</evidence>
<dbReference type="GO" id="GO:0007154">
    <property type="term" value="P:cell communication"/>
    <property type="evidence" value="ECO:0007669"/>
    <property type="project" value="InterPro"/>
</dbReference>
<dbReference type="SMART" id="SM00179">
    <property type="entry name" value="EGF_CA"/>
    <property type="match status" value="2"/>
</dbReference>
<evidence type="ECO:0000256" key="8">
    <source>
        <dbReference type="SAM" id="Phobius"/>
    </source>
</evidence>
<dbReference type="PROSITE" id="PS01186">
    <property type="entry name" value="EGF_2"/>
    <property type="match status" value="3"/>
</dbReference>
<evidence type="ECO:0000256" key="5">
    <source>
        <dbReference type="PROSITE-ProRule" id="PRU00076"/>
    </source>
</evidence>
<evidence type="ECO:0000256" key="3">
    <source>
        <dbReference type="ARBA" id="ARBA00022737"/>
    </source>
</evidence>
<keyword evidence="7 9" id="KW-0732">Signal</keyword>
<dbReference type="SUPFAM" id="SSF57196">
    <property type="entry name" value="EGF/Laminin"/>
    <property type="match status" value="2"/>
</dbReference>
<dbReference type="GO" id="GO:0005509">
    <property type="term" value="F:calcium ion binding"/>
    <property type="evidence" value="ECO:0007669"/>
    <property type="project" value="InterPro"/>
</dbReference>
<accession>A0AAN8FTI1</accession>
<keyword evidence="7 8" id="KW-0472">Membrane</keyword>
<dbReference type="InterPro" id="IPR051830">
    <property type="entry name" value="NOTCH_homolog"/>
</dbReference>
<dbReference type="Pfam" id="PF00008">
    <property type="entry name" value="EGF"/>
    <property type="match status" value="1"/>
</dbReference>
<evidence type="ECO:0000256" key="6">
    <source>
        <dbReference type="PROSITE-ProRule" id="PRU00377"/>
    </source>
</evidence>
<comment type="caution">
    <text evidence="5">Lacks conserved residue(s) required for the propagation of feature annotation.</text>
</comment>
<evidence type="ECO:0000313" key="13">
    <source>
        <dbReference type="Proteomes" id="UP001331761"/>
    </source>
</evidence>
<feature type="domain" description="EGF-like" evidence="10">
    <location>
        <begin position="233"/>
        <end position="272"/>
    </location>
</feature>
<keyword evidence="1 7" id="KW-0217">Developmental protein</keyword>
<dbReference type="Pfam" id="PF21700">
    <property type="entry name" value="EGF_DL_JAG"/>
    <property type="match status" value="1"/>
</dbReference>
<feature type="disulfide bond" evidence="5">
    <location>
        <begin position="262"/>
        <end position="271"/>
    </location>
</feature>
<dbReference type="PANTHER" id="PTHR24033:SF151">
    <property type="entry name" value="NOTCH 2"/>
    <property type="match status" value="1"/>
</dbReference>
<feature type="disulfide bond" evidence="5">
    <location>
        <begin position="303"/>
        <end position="312"/>
    </location>
</feature>
<dbReference type="FunFam" id="2.10.25.10:FF:000064">
    <property type="entry name" value="Delta-like protein"/>
    <property type="match status" value="1"/>
</dbReference>
<comment type="caution">
    <text evidence="12">The sequence shown here is derived from an EMBL/GenBank/DDBJ whole genome shotgun (WGS) entry which is preliminary data.</text>
</comment>
<comment type="function">
    <text evidence="7">Putative Notch ligand involved in the mediation of Notch signaling.</text>
</comment>
<evidence type="ECO:0000256" key="2">
    <source>
        <dbReference type="ARBA" id="ARBA00022536"/>
    </source>
</evidence>
<proteinExistence type="predicted"/>
<dbReference type="GO" id="GO:0016020">
    <property type="term" value="C:membrane"/>
    <property type="evidence" value="ECO:0007669"/>
    <property type="project" value="UniProtKB-SubCell"/>
</dbReference>